<reference evidence="2 3" key="2">
    <citation type="submission" date="2018-11" db="EMBL/GenBank/DDBJ databases">
        <authorList>
            <consortium name="Pathogen Informatics"/>
        </authorList>
    </citation>
    <scope>NUCLEOTIDE SEQUENCE [LARGE SCALE GENOMIC DNA]</scope>
    <source>
        <strain evidence="2 3">MHpl1</strain>
    </source>
</reference>
<evidence type="ECO:0000313" key="2">
    <source>
        <dbReference type="EMBL" id="VDO52282.1"/>
    </source>
</evidence>
<feature type="compositionally biased region" description="Low complexity" evidence="1">
    <location>
        <begin position="95"/>
        <end position="111"/>
    </location>
</feature>
<reference evidence="4" key="1">
    <citation type="submission" date="2017-02" db="UniProtKB">
        <authorList>
            <consortium name="WormBaseParasite"/>
        </authorList>
    </citation>
    <scope>IDENTIFICATION</scope>
</reference>
<dbReference type="AlphaFoldDB" id="A0A0N4WRY2"/>
<accession>A0A0N4WRY2</accession>
<dbReference type="Proteomes" id="UP000268014">
    <property type="component" value="Unassembled WGS sequence"/>
</dbReference>
<keyword evidence="3" id="KW-1185">Reference proteome</keyword>
<name>A0A0N4WRY2_HAEPC</name>
<sequence>METEVNALDERQFTVNEVVKELKDEESYVREMYDYAIASKAAMSTFEGKQLLDKLTKLHREYLDKILERKRARSEVKKSAESMSEIGKRAQSPASKSLGLYSSQSSSSPTKWSKHCRHGYYLHESISLRNLHVIFIVDFAYCVLCFVSQQLL</sequence>
<gene>
    <name evidence="2" type="ORF">HPLM_LOCUS14258</name>
</gene>
<feature type="region of interest" description="Disordered" evidence="1">
    <location>
        <begin position="73"/>
        <end position="111"/>
    </location>
</feature>
<organism evidence="4">
    <name type="scientific">Haemonchus placei</name>
    <name type="common">Barber's pole worm</name>
    <dbReference type="NCBI Taxonomy" id="6290"/>
    <lineage>
        <taxon>Eukaryota</taxon>
        <taxon>Metazoa</taxon>
        <taxon>Ecdysozoa</taxon>
        <taxon>Nematoda</taxon>
        <taxon>Chromadorea</taxon>
        <taxon>Rhabditida</taxon>
        <taxon>Rhabditina</taxon>
        <taxon>Rhabditomorpha</taxon>
        <taxon>Strongyloidea</taxon>
        <taxon>Trichostrongylidae</taxon>
        <taxon>Haemonchus</taxon>
    </lineage>
</organism>
<dbReference type="EMBL" id="UZAF01018502">
    <property type="protein sequence ID" value="VDO52282.1"/>
    <property type="molecule type" value="Genomic_DNA"/>
</dbReference>
<evidence type="ECO:0000313" key="4">
    <source>
        <dbReference type="WBParaSite" id="HPLM_0001426601-mRNA-1"/>
    </source>
</evidence>
<dbReference type="WBParaSite" id="HPLM_0001426601-mRNA-1">
    <property type="protein sequence ID" value="HPLM_0001426601-mRNA-1"/>
    <property type="gene ID" value="HPLM_0001426601"/>
</dbReference>
<evidence type="ECO:0000313" key="3">
    <source>
        <dbReference type="Proteomes" id="UP000268014"/>
    </source>
</evidence>
<protein>
    <submittedName>
        <fullName evidence="4">ING domain-containing protein</fullName>
    </submittedName>
</protein>
<proteinExistence type="predicted"/>
<evidence type="ECO:0000256" key="1">
    <source>
        <dbReference type="SAM" id="MobiDB-lite"/>
    </source>
</evidence>